<dbReference type="InterPro" id="IPR010621">
    <property type="entry name" value="DUF1214"/>
</dbReference>
<protein>
    <submittedName>
        <fullName evidence="2">DUF1214 domain-containing protein</fullName>
    </submittedName>
</protein>
<dbReference type="Gene3D" id="2.60.120.600">
    <property type="entry name" value="Domain of unknown function DUF1214, C-terminal domain"/>
    <property type="match status" value="1"/>
</dbReference>
<comment type="caution">
    <text evidence="2">The sequence shown here is derived from an EMBL/GenBank/DDBJ whole genome shotgun (WGS) entry which is preliminary data.</text>
</comment>
<accession>A0ABV3CH22</accession>
<reference evidence="2 3" key="1">
    <citation type="submission" date="2024-06" db="EMBL/GenBank/DDBJ databases">
        <title>The Natural Products Discovery Center: Release of the First 8490 Sequenced Strains for Exploring Actinobacteria Biosynthetic Diversity.</title>
        <authorList>
            <person name="Kalkreuter E."/>
            <person name="Kautsar S.A."/>
            <person name="Yang D."/>
            <person name="Bader C.D."/>
            <person name="Teijaro C.N."/>
            <person name="Fluegel L."/>
            <person name="Davis C.M."/>
            <person name="Simpson J.R."/>
            <person name="Lauterbach L."/>
            <person name="Steele A.D."/>
            <person name="Gui C."/>
            <person name="Meng S."/>
            <person name="Li G."/>
            <person name="Viehrig K."/>
            <person name="Ye F."/>
            <person name="Su P."/>
            <person name="Kiefer A.F."/>
            <person name="Nichols A."/>
            <person name="Cepeda A.J."/>
            <person name="Yan W."/>
            <person name="Fan B."/>
            <person name="Jiang Y."/>
            <person name="Adhikari A."/>
            <person name="Zheng C.-J."/>
            <person name="Schuster L."/>
            <person name="Cowan T.M."/>
            <person name="Smanski M.J."/>
            <person name="Chevrette M.G."/>
            <person name="De Carvalho L.P.S."/>
            <person name="Shen B."/>
        </authorList>
    </citation>
    <scope>NUCLEOTIDE SEQUENCE [LARGE SCALE GENOMIC DNA]</scope>
    <source>
        <strain evidence="2 3">NPDC045974</strain>
    </source>
</reference>
<name>A0ABV3CH22_9ACTN</name>
<dbReference type="EMBL" id="JBEZAE010000023">
    <property type="protein sequence ID" value="MEU7074080.1"/>
    <property type="molecule type" value="Genomic_DNA"/>
</dbReference>
<evidence type="ECO:0000259" key="1">
    <source>
        <dbReference type="Pfam" id="PF06742"/>
    </source>
</evidence>
<dbReference type="Proteomes" id="UP001551329">
    <property type="component" value="Unassembled WGS sequence"/>
</dbReference>
<dbReference type="SUPFAM" id="SSF160935">
    <property type="entry name" value="VPA0735-like"/>
    <property type="match status" value="1"/>
</dbReference>
<proteinExistence type="predicted"/>
<evidence type="ECO:0000313" key="3">
    <source>
        <dbReference type="Proteomes" id="UP001551329"/>
    </source>
</evidence>
<gene>
    <name evidence="2" type="ORF">AB0A88_28680</name>
</gene>
<keyword evidence="3" id="KW-1185">Reference proteome</keyword>
<organism evidence="2 3">
    <name type="scientific">Streptomyces narbonensis</name>
    <dbReference type="NCBI Taxonomy" id="67333"/>
    <lineage>
        <taxon>Bacteria</taxon>
        <taxon>Bacillati</taxon>
        <taxon>Actinomycetota</taxon>
        <taxon>Actinomycetes</taxon>
        <taxon>Kitasatosporales</taxon>
        <taxon>Streptomycetaceae</taxon>
        <taxon>Streptomyces</taxon>
    </lineage>
</organism>
<dbReference type="RefSeq" id="WP_358477112.1">
    <property type="nucleotide sequence ID" value="NZ_JBEZAE010000023.1"/>
</dbReference>
<sequence length="309" mass="33563">MTPLLGHPSVAERGCGPPCLLARVTILDDDVPAAVALQKRIALHPADPATGKPDPSANPPVRDWRGEGGDPLDFYRMLADCLSASPPPAADAGVLGLITRIGITPHHPFDPSRLHPAAVDGLRRAVGDGLRDLYADMPFAGPSRNGWVMVDVDTIGDWGTDYFSRLEIAQIGLLANSAREAYYIGAILDGDGDPLSGEHRYELRFGPDDFPPVDAFWSVTMYLNPQGFLVENPIGRYHLGSLTKDLTYGPDGSLTLYLQRENPGPDKESNWLPTTEPGVLFRLILRQYLPTPAILTGRYAPPAVVRVDR</sequence>
<dbReference type="Pfam" id="PF06742">
    <property type="entry name" value="DUF1214"/>
    <property type="match status" value="1"/>
</dbReference>
<dbReference type="PANTHER" id="PTHR36509:SF2">
    <property type="entry name" value="BLL3101 PROTEIN"/>
    <property type="match status" value="1"/>
</dbReference>
<dbReference type="PANTHER" id="PTHR36509">
    <property type="entry name" value="BLL3101 PROTEIN"/>
    <property type="match status" value="1"/>
</dbReference>
<dbReference type="InterPro" id="IPR037049">
    <property type="entry name" value="DUF1214_C_sf"/>
</dbReference>
<evidence type="ECO:0000313" key="2">
    <source>
        <dbReference type="EMBL" id="MEU7074080.1"/>
    </source>
</evidence>
<feature type="domain" description="DUF1214" evidence="1">
    <location>
        <begin position="180"/>
        <end position="291"/>
    </location>
</feature>